<dbReference type="EMBL" id="BLXT01006630">
    <property type="protein sequence ID" value="GFO32554.1"/>
    <property type="molecule type" value="Genomic_DNA"/>
</dbReference>
<keyword evidence="3" id="KW-1185">Reference proteome</keyword>
<proteinExistence type="predicted"/>
<comment type="caution">
    <text evidence="2">The sequence shown here is derived from an EMBL/GenBank/DDBJ whole genome shotgun (WGS) entry which is preliminary data.</text>
</comment>
<evidence type="ECO:0000256" key="1">
    <source>
        <dbReference type="SAM" id="MobiDB-lite"/>
    </source>
</evidence>
<evidence type="ECO:0000313" key="2">
    <source>
        <dbReference type="EMBL" id="GFO32554.1"/>
    </source>
</evidence>
<accession>A0AAV4CIF3</accession>
<dbReference type="AlphaFoldDB" id="A0AAV4CIF3"/>
<sequence>MYHFTLLHSKHELTDRAPRPIANPRRVPEYSSIGNLRIHTKQPAVNILLDILLAPQGVWQLQINLGDIIEIGGVEDARGRTTMEVTRRLMLYSSNSDKLLIVTQTSGCPQCGFSQGGQQTEGQCGDGELNRSVDGGW</sequence>
<gene>
    <name evidence="2" type="ORF">PoB_005905900</name>
</gene>
<dbReference type="Proteomes" id="UP000735302">
    <property type="component" value="Unassembled WGS sequence"/>
</dbReference>
<feature type="region of interest" description="Disordered" evidence="1">
    <location>
        <begin position="114"/>
        <end position="137"/>
    </location>
</feature>
<evidence type="ECO:0000313" key="3">
    <source>
        <dbReference type="Proteomes" id="UP000735302"/>
    </source>
</evidence>
<organism evidence="2 3">
    <name type="scientific">Plakobranchus ocellatus</name>
    <dbReference type="NCBI Taxonomy" id="259542"/>
    <lineage>
        <taxon>Eukaryota</taxon>
        <taxon>Metazoa</taxon>
        <taxon>Spiralia</taxon>
        <taxon>Lophotrochozoa</taxon>
        <taxon>Mollusca</taxon>
        <taxon>Gastropoda</taxon>
        <taxon>Heterobranchia</taxon>
        <taxon>Euthyneura</taxon>
        <taxon>Panpulmonata</taxon>
        <taxon>Sacoglossa</taxon>
        <taxon>Placobranchoidea</taxon>
        <taxon>Plakobranchidae</taxon>
        <taxon>Plakobranchus</taxon>
    </lineage>
</organism>
<reference evidence="2 3" key="1">
    <citation type="journal article" date="2021" name="Elife">
        <title>Chloroplast acquisition without the gene transfer in kleptoplastic sea slugs, Plakobranchus ocellatus.</title>
        <authorList>
            <person name="Maeda T."/>
            <person name="Takahashi S."/>
            <person name="Yoshida T."/>
            <person name="Shimamura S."/>
            <person name="Takaki Y."/>
            <person name="Nagai Y."/>
            <person name="Toyoda A."/>
            <person name="Suzuki Y."/>
            <person name="Arimoto A."/>
            <person name="Ishii H."/>
            <person name="Satoh N."/>
            <person name="Nishiyama T."/>
            <person name="Hasebe M."/>
            <person name="Maruyama T."/>
            <person name="Minagawa J."/>
            <person name="Obokata J."/>
            <person name="Shigenobu S."/>
        </authorList>
    </citation>
    <scope>NUCLEOTIDE SEQUENCE [LARGE SCALE GENOMIC DNA]</scope>
</reference>
<name>A0AAV4CIF3_9GAST</name>
<protein>
    <submittedName>
        <fullName evidence="2">Uncharacterized protein</fullName>
    </submittedName>
</protein>